<dbReference type="Proteomes" id="UP000785783">
    <property type="component" value="Unassembled WGS sequence"/>
</dbReference>
<organism evidence="2 3">
    <name type="scientific">PS1 clade bacterium</name>
    <dbReference type="NCBI Taxonomy" id="2175152"/>
    <lineage>
        <taxon>Bacteria</taxon>
        <taxon>Pseudomonadati</taxon>
        <taxon>Pseudomonadota</taxon>
        <taxon>Alphaproteobacteria</taxon>
        <taxon>PS1 clade</taxon>
    </lineage>
</organism>
<proteinExistence type="predicted"/>
<dbReference type="Pfam" id="PF13801">
    <property type="entry name" value="Metal_resist"/>
    <property type="match status" value="1"/>
</dbReference>
<accession>A0A937HH19</accession>
<keyword evidence="1" id="KW-0812">Transmembrane</keyword>
<dbReference type="Gene3D" id="1.20.120.1490">
    <property type="match status" value="1"/>
</dbReference>
<dbReference type="EMBL" id="JADHOK010000014">
    <property type="protein sequence ID" value="MBL6761470.1"/>
    <property type="molecule type" value="Genomic_DNA"/>
</dbReference>
<name>A0A937HH19_9PROT</name>
<sequence>MLENKKIIYTVLAISLAINFILIGAAGSAAWRWNQIRGDGAWLEKRLDRAEERVLDRLEGDDRALAQDVFRQRRPELTGAVKEIRAARKDFRSAIMAETPNPAELTAALDRSQAAAQKINETVHGTVRDMAQGLSVEARREIATHMQRRMRRAVDRP</sequence>
<protein>
    <submittedName>
        <fullName evidence="2">Periplasmic heavy metal sensor</fullName>
    </submittedName>
</protein>
<evidence type="ECO:0000256" key="1">
    <source>
        <dbReference type="SAM" id="Phobius"/>
    </source>
</evidence>
<dbReference type="InterPro" id="IPR025961">
    <property type="entry name" value="Metal_resist"/>
</dbReference>
<evidence type="ECO:0000313" key="2">
    <source>
        <dbReference type="EMBL" id="MBL6761470.1"/>
    </source>
</evidence>
<keyword evidence="1" id="KW-1133">Transmembrane helix</keyword>
<dbReference type="AlphaFoldDB" id="A0A937HH19"/>
<reference evidence="2" key="1">
    <citation type="submission" date="2020-10" db="EMBL/GenBank/DDBJ databases">
        <title>Microbiome of the Black Sea water column analyzed by genome centric metagenomics.</title>
        <authorList>
            <person name="Cabello-Yeves P.J."/>
            <person name="Callieri C."/>
            <person name="Picazo A."/>
            <person name="Mehrshad M."/>
            <person name="Haro-Moreno J.M."/>
            <person name="Roda-Garcia J."/>
            <person name="Dzembekova N."/>
            <person name="Slabakova V."/>
            <person name="Slabakova N."/>
            <person name="Moncheva S."/>
            <person name="Rodriguez-Valera F."/>
        </authorList>
    </citation>
    <scope>NUCLEOTIDE SEQUENCE</scope>
    <source>
        <strain evidence="2">BS307-5m-G5</strain>
    </source>
</reference>
<evidence type="ECO:0000313" key="3">
    <source>
        <dbReference type="Proteomes" id="UP000785783"/>
    </source>
</evidence>
<feature type="transmembrane region" description="Helical" evidence="1">
    <location>
        <begin position="7"/>
        <end position="31"/>
    </location>
</feature>
<keyword evidence="1" id="KW-0472">Membrane</keyword>
<gene>
    <name evidence="2" type="ORF">ISQ19_02110</name>
</gene>
<comment type="caution">
    <text evidence="2">The sequence shown here is derived from an EMBL/GenBank/DDBJ whole genome shotgun (WGS) entry which is preliminary data.</text>
</comment>